<name>A0ABP8XI42_9PSEU</name>
<dbReference type="InterPro" id="IPR011138">
    <property type="entry name" value="Cytochrome_b-558"/>
</dbReference>
<keyword evidence="2" id="KW-0472">Membrane</keyword>
<evidence type="ECO:0000256" key="1">
    <source>
        <dbReference type="SAM" id="MobiDB-lite"/>
    </source>
</evidence>
<feature type="transmembrane region" description="Helical" evidence="2">
    <location>
        <begin position="220"/>
        <end position="243"/>
    </location>
</feature>
<sequence length="248" mass="27297">MATQVSNRGSAGKKAPANSAAAPARSRKPRIPAVLLKFVIAVSSVLLVLYLVVHMLGNLQIFFGPENIDGYAVWIRTILEPLLGNEGFVWVIRVVLTLAVVGHIWAATVLALRAKKARPVKYVAGNKVKGNYTTRTMRWGGVIILLFVVYHILDLTTGTLNPNGEHLAVWDNVHADFAPSRWYVTVWYLVALIALFLHLRHGLWSAVQTFGWNSNKREPILKAIATGFAGVLIVGFMIVPISVTLGWI</sequence>
<evidence type="ECO:0000256" key="2">
    <source>
        <dbReference type="SAM" id="Phobius"/>
    </source>
</evidence>
<accession>A0ABP8XI42</accession>
<dbReference type="NCBIfam" id="TIGR02046">
    <property type="entry name" value="sdhC_b558_fam"/>
    <property type="match status" value="1"/>
</dbReference>
<comment type="caution">
    <text evidence="3">The sequence shown here is derived from an EMBL/GenBank/DDBJ whole genome shotgun (WGS) entry which is preliminary data.</text>
</comment>
<evidence type="ECO:0000313" key="4">
    <source>
        <dbReference type="Proteomes" id="UP001500325"/>
    </source>
</evidence>
<feature type="region of interest" description="Disordered" evidence="1">
    <location>
        <begin position="1"/>
        <end position="23"/>
    </location>
</feature>
<dbReference type="CDD" id="cd03498">
    <property type="entry name" value="SQR_TypeB_2_TM"/>
    <property type="match status" value="1"/>
</dbReference>
<keyword evidence="2" id="KW-1133">Transmembrane helix</keyword>
<dbReference type="EMBL" id="BAABIC010000023">
    <property type="protein sequence ID" value="GAA4706678.1"/>
    <property type="molecule type" value="Genomic_DNA"/>
</dbReference>
<keyword evidence="2" id="KW-0812">Transmembrane</keyword>
<dbReference type="InterPro" id="IPR034804">
    <property type="entry name" value="SQR/QFR_C/D"/>
</dbReference>
<proteinExistence type="predicted"/>
<dbReference type="Gene3D" id="1.20.1300.10">
    <property type="entry name" value="Fumarate reductase/succinate dehydrogenase, transmembrane subunit"/>
    <property type="match status" value="1"/>
</dbReference>
<dbReference type="Proteomes" id="UP001500325">
    <property type="component" value="Unassembled WGS sequence"/>
</dbReference>
<dbReference type="SUPFAM" id="SSF81343">
    <property type="entry name" value="Fumarate reductase respiratory complex transmembrane subunits"/>
    <property type="match status" value="1"/>
</dbReference>
<feature type="transmembrane region" description="Helical" evidence="2">
    <location>
        <begin position="136"/>
        <end position="153"/>
    </location>
</feature>
<feature type="compositionally biased region" description="Low complexity" evidence="1">
    <location>
        <begin position="10"/>
        <end position="23"/>
    </location>
</feature>
<organism evidence="3 4">
    <name type="scientific">Pseudonocardia yuanmonensis</name>
    <dbReference type="NCBI Taxonomy" id="1095914"/>
    <lineage>
        <taxon>Bacteria</taxon>
        <taxon>Bacillati</taxon>
        <taxon>Actinomycetota</taxon>
        <taxon>Actinomycetes</taxon>
        <taxon>Pseudonocardiales</taxon>
        <taxon>Pseudonocardiaceae</taxon>
        <taxon>Pseudonocardia</taxon>
    </lineage>
</organism>
<protein>
    <submittedName>
        <fullName evidence="3">Succinate dehydrogenase cytochrome b subunit</fullName>
    </submittedName>
</protein>
<gene>
    <name evidence="3" type="ORF">GCM10023215_54030</name>
</gene>
<feature type="transmembrane region" description="Helical" evidence="2">
    <location>
        <begin position="182"/>
        <end position="199"/>
    </location>
</feature>
<keyword evidence="4" id="KW-1185">Reference proteome</keyword>
<evidence type="ECO:0000313" key="3">
    <source>
        <dbReference type="EMBL" id="GAA4706678.1"/>
    </source>
</evidence>
<feature type="transmembrane region" description="Helical" evidence="2">
    <location>
        <begin position="34"/>
        <end position="53"/>
    </location>
</feature>
<reference evidence="4" key="1">
    <citation type="journal article" date="2019" name="Int. J. Syst. Evol. Microbiol.">
        <title>The Global Catalogue of Microorganisms (GCM) 10K type strain sequencing project: providing services to taxonomists for standard genome sequencing and annotation.</title>
        <authorList>
            <consortium name="The Broad Institute Genomics Platform"/>
            <consortium name="The Broad Institute Genome Sequencing Center for Infectious Disease"/>
            <person name="Wu L."/>
            <person name="Ma J."/>
        </authorList>
    </citation>
    <scope>NUCLEOTIDE SEQUENCE [LARGE SCALE GENOMIC DNA]</scope>
    <source>
        <strain evidence="4">JCM 18055</strain>
    </source>
</reference>
<feature type="transmembrane region" description="Helical" evidence="2">
    <location>
        <begin position="90"/>
        <end position="112"/>
    </location>
</feature>